<evidence type="ECO:0000259" key="5">
    <source>
        <dbReference type="SMART" id="SM00856"/>
    </source>
</evidence>
<dbReference type="SMR" id="A0A0R0E613"/>
<dbReference type="InterPro" id="IPR052421">
    <property type="entry name" value="PCW_Enzyme_Inhibitor"/>
</dbReference>
<dbReference type="PANTHER" id="PTHR36710:SF13">
    <property type="entry name" value="PUTATIVE-RELATED"/>
    <property type="match status" value="1"/>
</dbReference>
<dbReference type="EnsemblPlants" id="KRG89535">
    <property type="protein sequence ID" value="KRG89535"/>
    <property type="gene ID" value="GLYMA_20G029700"/>
</dbReference>
<dbReference type="GO" id="GO:0004857">
    <property type="term" value="F:enzyme inhibitor activity"/>
    <property type="evidence" value="ECO:0000318"/>
    <property type="project" value="GO_Central"/>
</dbReference>
<dbReference type="InterPro" id="IPR034087">
    <property type="entry name" value="C/VIF1"/>
</dbReference>
<organism evidence="6">
    <name type="scientific">Glycine max</name>
    <name type="common">Soybean</name>
    <name type="synonym">Glycine hispida</name>
    <dbReference type="NCBI Taxonomy" id="3847"/>
    <lineage>
        <taxon>Eukaryota</taxon>
        <taxon>Viridiplantae</taxon>
        <taxon>Streptophyta</taxon>
        <taxon>Embryophyta</taxon>
        <taxon>Tracheophyta</taxon>
        <taxon>Spermatophyta</taxon>
        <taxon>Magnoliopsida</taxon>
        <taxon>eudicotyledons</taxon>
        <taxon>Gunneridae</taxon>
        <taxon>Pentapetalae</taxon>
        <taxon>rosids</taxon>
        <taxon>fabids</taxon>
        <taxon>Fabales</taxon>
        <taxon>Fabaceae</taxon>
        <taxon>Papilionoideae</taxon>
        <taxon>50 kb inversion clade</taxon>
        <taxon>NPAAA clade</taxon>
        <taxon>indigoferoid/millettioid clade</taxon>
        <taxon>Phaseoleae</taxon>
        <taxon>Glycine</taxon>
        <taxon>Glycine subgen. Soja</taxon>
    </lineage>
</organism>
<dbReference type="GeneID" id="100776731"/>
<dbReference type="RefSeq" id="XP_003556749.1">
    <property type="nucleotide sequence ID" value="XM_003556701.5"/>
</dbReference>
<evidence type="ECO:0000256" key="4">
    <source>
        <dbReference type="SAM" id="SignalP"/>
    </source>
</evidence>
<dbReference type="OMA" id="MHIATEV"/>
<dbReference type="PANTHER" id="PTHR36710">
    <property type="entry name" value="PECTINESTERASE INHIBITOR-LIKE"/>
    <property type="match status" value="1"/>
</dbReference>
<evidence type="ECO:0000256" key="3">
    <source>
        <dbReference type="ARBA" id="ARBA00038471"/>
    </source>
</evidence>
<dbReference type="GO" id="GO:0009505">
    <property type="term" value="C:plant-type cell wall"/>
    <property type="evidence" value="ECO:0000318"/>
    <property type="project" value="GO_Central"/>
</dbReference>
<reference evidence="7" key="2">
    <citation type="submission" date="2018-02" db="UniProtKB">
        <authorList>
            <consortium name="EnsemblPlants"/>
        </authorList>
    </citation>
    <scope>IDENTIFICATION</scope>
    <source>
        <strain evidence="7">Williams 82</strain>
    </source>
</reference>
<dbReference type="Gene3D" id="1.20.140.40">
    <property type="entry name" value="Invertase/pectin methylesterase inhibitor family protein"/>
    <property type="match status" value="1"/>
</dbReference>
<dbReference type="SUPFAM" id="SSF101148">
    <property type="entry name" value="Plant invertase/pectin methylesterase inhibitor"/>
    <property type="match status" value="1"/>
</dbReference>
<evidence type="ECO:0000313" key="7">
    <source>
        <dbReference type="EnsemblPlants" id="KRG89535"/>
    </source>
</evidence>
<keyword evidence="1 4" id="KW-0732">Signal</keyword>
<dbReference type="AlphaFoldDB" id="A0A0R0E613"/>
<dbReference type="GO" id="GO:0009827">
    <property type="term" value="P:plant-type cell wall modification"/>
    <property type="evidence" value="ECO:0000318"/>
    <property type="project" value="GO_Central"/>
</dbReference>
<protein>
    <recommendedName>
        <fullName evidence="5">Pectinesterase inhibitor domain-containing protein</fullName>
    </recommendedName>
</protein>
<dbReference type="Gramene" id="KRG89535">
    <property type="protein sequence ID" value="KRG89535"/>
    <property type="gene ID" value="GLYMA_20G029700"/>
</dbReference>
<evidence type="ECO:0000313" key="8">
    <source>
        <dbReference type="Proteomes" id="UP000008827"/>
    </source>
</evidence>
<dbReference type="InterPro" id="IPR006501">
    <property type="entry name" value="Pectinesterase_inhib_dom"/>
</dbReference>
<reference evidence="6 7" key="1">
    <citation type="journal article" date="2010" name="Nature">
        <title>Genome sequence of the palaeopolyploid soybean.</title>
        <authorList>
            <person name="Schmutz J."/>
            <person name="Cannon S.B."/>
            <person name="Schlueter J."/>
            <person name="Ma J."/>
            <person name="Mitros T."/>
            <person name="Nelson W."/>
            <person name="Hyten D.L."/>
            <person name="Song Q."/>
            <person name="Thelen J.J."/>
            <person name="Cheng J."/>
            <person name="Xu D."/>
            <person name="Hellsten U."/>
            <person name="May G.D."/>
            <person name="Yu Y."/>
            <person name="Sakurai T."/>
            <person name="Umezawa T."/>
            <person name="Bhattacharyya M.K."/>
            <person name="Sandhu D."/>
            <person name="Valliyodan B."/>
            <person name="Lindquist E."/>
            <person name="Peto M."/>
            <person name="Grant D."/>
            <person name="Shu S."/>
            <person name="Goodstein D."/>
            <person name="Barry K."/>
            <person name="Futrell-Griggs M."/>
            <person name="Abernathy B."/>
            <person name="Du J."/>
            <person name="Tian Z."/>
            <person name="Zhu L."/>
            <person name="Gill N."/>
            <person name="Joshi T."/>
            <person name="Libault M."/>
            <person name="Sethuraman A."/>
            <person name="Zhang X.-C."/>
            <person name="Shinozaki K."/>
            <person name="Nguyen H.T."/>
            <person name="Wing R.A."/>
            <person name="Cregan P."/>
            <person name="Specht J."/>
            <person name="Grimwood J."/>
            <person name="Rokhsar D."/>
            <person name="Stacey G."/>
            <person name="Shoemaker R.C."/>
            <person name="Jackson S.A."/>
        </authorList>
    </citation>
    <scope>NUCLEOTIDE SEQUENCE [LARGE SCALE GENOMIC DNA]</scope>
    <source>
        <strain evidence="7">cv. Williams 82</strain>
        <tissue evidence="6">Callus</tissue>
    </source>
</reference>
<keyword evidence="2" id="KW-1015">Disulfide bond</keyword>
<dbReference type="FunFam" id="1.20.140.40:FF:000009">
    <property type="entry name" value="Invertase/pectin methylesterase inhibitor family protein"/>
    <property type="match status" value="1"/>
</dbReference>
<dbReference type="EMBL" id="CM000853">
    <property type="protein sequence ID" value="KRG89535.1"/>
    <property type="molecule type" value="Genomic_DNA"/>
</dbReference>
<name>A0A0R0E613_SOYBN</name>
<evidence type="ECO:0000313" key="6">
    <source>
        <dbReference type="EMBL" id="KRG89535.1"/>
    </source>
</evidence>
<dbReference type="PROSITE" id="PS51257">
    <property type="entry name" value="PROKAR_LIPOPROTEIN"/>
    <property type="match status" value="1"/>
</dbReference>
<evidence type="ECO:0000256" key="2">
    <source>
        <dbReference type="ARBA" id="ARBA00023157"/>
    </source>
</evidence>
<dbReference type="NCBIfam" id="TIGR01614">
    <property type="entry name" value="PME_inhib"/>
    <property type="match status" value="1"/>
</dbReference>
<keyword evidence="8" id="KW-1185">Reference proteome</keyword>
<dbReference type="Pfam" id="PF04043">
    <property type="entry name" value="PMEI"/>
    <property type="match status" value="1"/>
</dbReference>
<gene>
    <name evidence="7" type="primary">LOC100776731</name>
    <name evidence="6" type="ORF">GLYMA_20G029700</name>
</gene>
<dbReference type="KEGG" id="gmx:100776731"/>
<dbReference type="OrthoDB" id="1918674at2759"/>
<reference evidence="6" key="3">
    <citation type="submission" date="2018-07" db="EMBL/GenBank/DDBJ databases">
        <title>WGS assembly of Glycine max.</title>
        <authorList>
            <person name="Schmutz J."/>
            <person name="Cannon S."/>
            <person name="Schlueter J."/>
            <person name="Ma J."/>
            <person name="Mitros T."/>
            <person name="Nelson W."/>
            <person name="Hyten D."/>
            <person name="Song Q."/>
            <person name="Thelen J."/>
            <person name="Cheng J."/>
            <person name="Xu D."/>
            <person name="Hellsten U."/>
            <person name="May G."/>
            <person name="Yu Y."/>
            <person name="Sakurai T."/>
            <person name="Umezawa T."/>
            <person name="Bhattacharyya M."/>
            <person name="Sandhu D."/>
            <person name="Valliyodan B."/>
            <person name="Lindquist E."/>
            <person name="Peto M."/>
            <person name="Grant D."/>
            <person name="Shu S."/>
            <person name="Goodstein D."/>
            <person name="Barry K."/>
            <person name="Futrell-Griggs M."/>
            <person name="Abernathy B."/>
            <person name="Du J."/>
            <person name="Tian Z."/>
            <person name="Zhu L."/>
            <person name="Gill N."/>
            <person name="Joshi T."/>
            <person name="Libault M."/>
            <person name="Sethuraman A."/>
            <person name="Zhang X."/>
            <person name="Shinozaki K."/>
            <person name="Nguyen H."/>
            <person name="Wing R."/>
            <person name="Cregan P."/>
            <person name="Specht J."/>
            <person name="Grimwood J."/>
            <person name="Rokhsar D."/>
            <person name="Stacey G."/>
            <person name="Shoemaker R."/>
            <person name="Jackson S."/>
        </authorList>
    </citation>
    <scope>NUCLEOTIDE SEQUENCE</scope>
    <source>
        <tissue evidence="6">Callus</tissue>
    </source>
</reference>
<comment type="similarity">
    <text evidence="3">Belongs to the PMEI family.</text>
</comment>
<feature type="signal peptide" evidence="4">
    <location>
        <begin position="1"/>
        <end position="26"/>
    </location>
</feature>
<dbReference type="SMART" id="SM00856">
    <property type="entry name" value="PMEI"/>
    <property type="match status" value="1"/>
</dbReference>
<feature type="chain" id="PRO_5014520706" description="Pectinesterase inhibitor domain-containing protein" evidence="4">
    <location>
        <begin position="27"/>
        <end position="175"/>
    </location>
</feature>
<dbReference type="CDD" id="cd15796">
    <property type="entry name" value="CIF_like"/>
    <property type="match status" value="1"/>
</dbReference>
<evidence type="ECO:0000256" key="1">
    <source>
        <dbReference type="ARBA" id="ARBA00022729"/>
    </source>
</evidence>
<dbReference type="InterPro" id="IPR035513">
    <property type="entry name" value="Invertase/methylesterase_inhib"/>
</dbReference>
<feature type="domain" description="Pectinesterase inhibitor" evidence="5">
    <location>
        <begin position="32"/>
        <end position="170"/>
    </location>
</feature>
<accession>A0A0R0E613</accession>
<sequence length="175" mass="18816">MLNLKHLSIICSILVVAIISMSACHCRVLQPNDLKLIEETCKRTPNPNLCLQLLKADPRAPSADIAGLALILVDVIKAKATEAEKTIKQLLKQGGNKKALSECADDYDGILKLDVPTATRAVRGNPKFAENAVSDCAVEADSCENGFHGKSPLTHVNNGMHDVANVARAIIRNLL</sequence>
<proteinExistence type="inferred from homology"/>
<dbReference type="PaxDb" id="3847-GLYMA20G03693.1"/>
<dbReference type="Proteomes" id="UP000008827">
    <property type="component" value="Chromosome 20"/>
</dbReference>